<accession>A0ABD0M5U2</accession>
<evidence type="ECO:0000313" key="1">
    <source>
        <dbReference type="EMBL" id="KAK7506848.1"/>
    </source>
</evidence>
<dbReference type="AlphaFoldDB" id="A0ABD0M5U2"/>
<comment type="caution">
    <text evidence="1">The sequence shown here is derived from an EMBL/GenBank/DDBJ whole genome shotgun (WGS) entry which is preliminary data.</text>
</comment>
<reference evidence="1 2" key="1">
    <citation type="journal article" date="2023" name="Sci. Data">
        <title>Genome assembly of the Korean intertidal mud-creeper Batillaria attramentaria.</title>
        <authorList>
            <person name="Patra A.K."/>
            <person name="Ho P.T."/>
            <person name="Jun S."/>
            <person name="Lee S.J."/>
            <person name="Kim Y."/>
            <person name="Won Y.J."/>
        </authorList>
    </citation>
    <scope>NUCLEOTIDE SEQUENCE [LARGE SCALE GENOMIC DNA]</scope>
    <source>
        <strain evidence="1">Wonlab-2016</strain>
    </source>
</reference>
<dbReference type="Proteomes" id="UP001519460">
    <property type="component" value="Unassembled WGS sequence"/>
</dbReference>
<keyword evidence="2" id="KW-1185">Reference proteome</keyword>
<organism evidence="1 2">
    <name type="scientific">Batillaria attramentaria</name>
    <dbReference type="NCBI Taxonomy" id="370345"/>
    <lineage>
        <taxon>Eukaryota</taxon>
        <taxon>Metazoa</taxon>
        <taxon>Spiralia</taxon>
        <taxon>Lophotrochozoa</taxon>
        <taxon>Mollusca</taxon>
        <taxon>Gastropoda</taxon>
        <taxon>Caenogastropoda</taxon>
        <taxon>Sorbeoconcha</taxon>
        <taxon>Cerithioidea</taxon>
        <taxon>Batillariidae</taxon>
        <taxon>Batillaria</taxon>
    </lineage>
</organism>
<protein>
    <submittedName>
        <fullName evidence="1">Uncharacterized protein</fullName>
    </submittedName>
</protein>
<name>A0ABD0M5U2_9CAEN</name>
<evidence type="ECO:0000313" key="2">
    <source>
        <dbReference type="Proteomes" id="UP001519460"/>
    </source>
</evidence>
<proteinExistence type="predicted"/>
<sequence length="95" mass="11286">MQLREALEGKRPMSPYNWRSWYYPPPPRKKSGRLHLPPIDHDLPVTTIPKTTSGWYGYKPKIKGKSLVTERSKWTKEEKGMMSLHKRFGWPDIYD</sequence>
<gene>
    <name evidence="1" type="ORF">BaRGS_00001699</name>
</gene>
<dbReference type="EMBL" id="JACVVK020000005">
    <property type="protein sequence ID" value="KAK7506848.1"/>
    <property type="molecule type" value="Genomic_DNA"/>
</dbReference>